<sequence>MKNYAVWFLCASVSLLPAAGLAARPATPPAAPPAAAPAPAPSLPPLTESDSTFAENVSALNAFEITISKMATTEAKRRKVQEFATRSVKLHTTNEAALSTIALKHGLTLHKEMSPDEEEVAAQLKTETGAKFERDYLDLQAQAASDALAMFQNEAESAADPELKTYASTTADTLQTLLNDSLKLGAAKPSR</sequence>
<feature type="domain" description="DUF4142" evidence="1">
    <location>
        <begin position="49"/>
        <end position="179"/>
    </location>
</feature>
<organism evidence="2 3">
    <name type="scientific">Komagataeibacter xylinus</name>
    <name type="common">Gluconacetobacter xylinus</name>
    <dbReference type="NCBI Taxonomy" id="28448"/>
    <lineage>
        <taxon>Bacteria</taxon>
        <taxon>Pseudomonadati</taxon>
        <taxon>Pseudomonadota</taxon>
        <taxon>Alphaproteobacteria</taxon>
        <taxon>Acetobacterales</taxon>
        <taxon>Acetobacteraceae</taxon>
        <taxon>Komagataeibacter</taxon>
    </lineage>
</organism>
<dbReference type="AlphaFoldDB" id="A0A318PTI7"/>
<dbReference type="OrthoDB" id="7274147at2"/>
<reference evidence="2 3" key="1">
    <citation type="submission" date="2017-07" db="EMBL/GenBank/DDBJ databases">
        <title>A draft genome sequence of Komagataeibacter xylinus LMG 1515.</title>
        <authorList>
            <person name="Skraban J."/>
            <person name="Cleenwerck I."/>
            <person name="Vandamme P."/>
            <person name="Trcek J."/>
        </authorList>
    </citation>
    <scope>NUCLEOTIDE SEQUENCE [LARGE SCALE GENOMIC DNA]</scope>
    <source>
        <strain evidence="2 3">LMG 1515</strain>
    </source>
</reference>
<dbReference type="InterPro" id="IPR012347">
    <property type="entry name" value="Ferritin-like"/>
</dbReference>
<evidence type="ECO:0000313" key="2">
    <source>
        <dbReference type="EMBL" id="PYD58858.1"/>
    </source>
</evidence>
<dbReference type="Pfam" id="PF13628">
    <property type="entry name" value="DUF4142"/>
    <property type="match status" value="1"/>
</dbReference>
<gene>
    <name evidence="2" type="ORF">CFR75_01060</name>
</gene>
<dbReference type="RefSeq" id="WP_061272083.1">
    <property type="nucleotide sequence ID" value="NZ_CBCRXN010000048.1"/>
</dbReference>
<dbReference type="EMBL" id="NKUC01000001">
    <property type="protein sequence ID" value="PYD58858.1"/>
    <property type="molecule type" value="Genomic_DNA"/>
</dbReference>
<proteinExistence type="predicted"/>
<dbReference type="InterPro" id="IPR025419">
    <property type="entry name" value="DUF4142"/>
</dbReference>
<dbReference type="STRING" id="1220579.GCA_001571345_00784"/>
<dbReference type="Proteomes" id="UP000248257">
    <property type="component" value="Unassembled WGS sequence"/>
</dbReference>
<name>A0A318PTI7_KOMXY</name>
<accession>A0A318PTI7</accession>
<evidence type="ECO:0000313" key="3">
    <source>
        <dbReference type="Proteomes" id="UP000248257"/>
    </source>
</evidence>
<dbReference type="PANTHER" id="PTHR38593">
    <property type="entry name" value="BLR2558 PROTEIN"/>
    <property type="match status" value="1"/>
</dbReference>
<keyword evidence="3" id="KW-1185">Reference proteome</keyword>
<evidence type="ECO:0000259" key="1">
    <source>
        <dbReference type="Pfam" id="PF13628"/>
    </source>
</evidence>
<dbReference type="Gene3D" id="1.20.1260.10">
    <property type="match status" value="1"/>
</dbReference>
<dbReference type="PANTHER" id="PTHR38593:SF1">
    <property type="entry name" value="BLR2558 PROTEIN"/>
    <property type="match status" value="1"/>
</dbReference>
<comment type="caution">
    <text evidence="2">The sequence shown here is derived from an EMBL/GenBank/DDBJ whole genome shotgun (WGS) entry which is preliminary data.</text>
</comment>
<protein>
    <submittedName>
        <fullName evidence="2">DUF305 domain-containing protein</fullName>
    </submittedName>
</protein>